<name>A0AAD4R2D1_9BILA</name>
<feature type="compositionally biased region" description="Basic and acidic residues" evidence="1">
    <location>
        <begin position="506"/>
        <end position="518"/>
    </location>
</feature>
<feature type="compositionally biased region" description="Polar residues" evidence="1">
    <location>
        <begin position="197"/>
        <end position="207"/>
    </location>
</feature>
<feature type="compositionally biased region" description="Polar residues" evidence="1">
    <location>
        <begin position="625"/>
        <end position="637"/>
    </location>
</feature>
<feature type="compositionally biased region" description="Polar residues" evidence="1">
    <location>
        <begin position="645"/>
        <end position="661"/>
    </location>
</feature>
<accession>A0AAD4R2D1</accession>
<proteinExistence type="predicted"/>
<feature type="compositionally biased region" description="Basic and acidic residues" evidence="1">
    <location>
        <begin position="417"/>
        <end position="430"/>
    </location>
</feature>
<protein>
    <submittedName>
        <fullName evidence="2">Uncharacterized protein</fullName>
    </submittedName>
</protein>
<feature type="region of interest" description="Disordered" evidence="1">
    <location>
        <begin position="730"/>
        <end position="767"/>
    </location>
</feature>
<feature type="region of interest" description="Disordered" evidence="1">
    <location>
        <begin position="1"/>
        <end position="127"/>
    </location>
</feature>
<dbReference type="Proteomes" id="UP001201812">
    <property type="component" value="Unassembled WGS sequence"/>
</dbReference>
<gene>
    <name evidence="2" type="ORF">DdX_13879</name>
</gene>
<feature type="region of interest" description="Disordered" evidence="1">
    <location>
        <begin position="148"/>
        <end position="560"/>
    </location>
</feature>
<feature type="compositionally biased region" description="Polar residues" evidence="1">
    <location>
        <begin position="243"/>
        <end position="254"/>
    </location>
</feature>
<dbReference type="EMBL" id="JAKKPZ010000061">
    <property type="protein sequence ID" value="KAI1704949.1"/>
    <property type="molecule type" value="Genomic_DNA"/>
</dbReference>
<feature type="compositionally biased region" description="Basic and acidic residues" evidence="1">
    <location>
        <begin position="41"/>
        <end position="51"/>
    </location>
</feature>
<feature type="compositionally biased region" description="Polar residues" evidence="1">
    <location>
        <begin position="461"/>
        <end position="503"/>
    </location>
</feature>
<organism evidence="2 3">
    <name type="scientific">Ditylenchus destructor</name>
    <dbReference type="NCBI Taxonomy" id="166010"/>
    <lineage>
        <taxon>Eukaryota</taxon>
        <taxon>Metazoa</taxon>
        <taxon>Ecdysozoa</taxon>
        <taxon>Nematoda</taxon>
        <taxon>Chromadorea</taxon>
        <taxon>Rhabditida</taxon>
        <taxon>Tylenchina</taxon>
        <taxon>Tylenchomorpha</taxon>
        <taxon>Sphaerularioidea</taxon>
        <taxon>Anguinidae</taxon>
        <taxon>Anguininae</taxon>
        <taxon>Ditylenchus</taxon>
    </lineage>
</organism>
<feature type="compositionally biased region" description="Polar residues" evidence="1">
    <location>
        <begin position="730"/>
        <end position="750"/>
    </location>
</feature>
<feature type="region of interest" description="Disordered" evidence="1">
    <location>
        <begin position="612"/>
        <end position="661"/>
    </location>
</feature>
<reference evidence="2" key="1">
    <citation type="submission" date="2022-01" db="EMBL/GenBank/DDBJ databases">
        <title>Genome Sequence Resource for Two Populations of Ditylenchus destructor, the Migratory Endoparasitic Phytonematode.</title>
        <authorList>
            <person name="Zhang H."/>
            <person name="Lin R."/>
            <person name="Xie B."/>
        </authorList>
    </citation>
    <scope>NUCLEOTIDE SEQUENCE</scope>
    <source>
        <strain evidence="2">BazhouSP</strain>
    </source>
</reference>
<feature type="compositionally biased region" description="Polar residues" evidence="1">
    <location>
        <begin position="179"/>
        <end position="189"/>
    </location>
</feature>
<comment type="caution">
    <text evidence="2">The sequence shown here is derived from an EMBL/GenBank/DDBJ whole genome shotgun (WGS) entry which is preliminary data.</text>
</comment>
<sequence length="1013" mass="112629">MRRQYTNDIEKWPSWWHGTNSDSESNSENVAPVALNNPNYDPERQRQRHFPEPSQGPRAPDPQYGQEVENDGHKSGVSGRPGQYTEPLDHGYSGWPQRNDLSPNRGEFIQKPIENSNESEIPKPEKYSWLEKDKNDLTVIPEIWKVGKDKNGNDKFVTGPWIYDPKYSNRDTSRKNKPHMNSASGQYNPYTLDIGQPINSGRTSPQGTDARKRQGTYGNLGVIAETDGSGEPLPKPYDKVQEPQRNVSSPNLSQRGGDRKMPPRAMTAPSLDEFGKKYESWNPVPGTGVQNREERRSGTMSKQDWDAKLRQGIRSKTGSISDPPGRMSRASSVSLPKTPDRPPGPLSYRSRIGPDVPGMRTQPPISGLDHRPGTPDTLNDQEWKKSGQEQTGSKDFLGNLNFGDGFPPSSLDLYFDGDTKPEASKGKPDTDMPSEYQTGTVYGKTPNNRDAPQTEQRRNDGNTTNGPATVYSNPESNIDTHPKSPQTMGTQTFGTSPPSNQVIRSKAYDEDKPIDTRGKWKPARVILGDESDSKEDPKLFPVTDSRSNLPSQYQTQRMRTNPYSQHDELFQNAGTSTHSRPIPGHQTPRHQPYQVQVRPQQYPSGHMATRIQQSQSASHKAPAQNFGNGIDQNQGWHQSKKYQGRAQTYGGTPQKQQNALMQSTSAEFVDIDLDRDDEEIKPKPLHIQKQTRTADDSLVPKALDVRNNQVPVGNPDDDDDLPLSVLQQKMSQPRSKTMQNFSSTPNQAGQSGYGNPGRPSSAPPPTTFEAMGLAKVETQQIQANEERVSALDSLPSIQKAREREKAVASGPGSITRKPATRVSSRGVRNPGGRVPAESLTLLSQRRRERHEILRGDGALIQKIEDLENHVRNSLGNITNQINTVNQPQVTGAIVRASASITEDPNKNRTGTLIDEIDNLKANRKKILEENGKIYIERIERYEESQQMARGFQAKNLRRQAGTDENSPLAGDSKWAAAKKVDYSGAAWDESERGWKGIYAGNVGPGTVKVAERM</sequence>
<feature type="region of interest" description="Disordered" evidence="1">
    <location>
        <begin position="677"/>
        <end position="698"/>
    </location>
</feature>
<feature type="compositionally biased region" description="Basic and acidic residues" evidence="1">
    <location>
        <begin position="291"/>
        <end position="309"/>
    </location>
</feature>
<keyword evidence="3" id="KW-1185">Reference proteome</keyword>
<evidence type="ECO:0000313" key="3">
    <source>
        <dbReference type="Proteomes" id="UP001201812"/>
    </source>
</evidence>
<feature type="compositionally biased region" description="Polar residues" evidence="1">
    <location>
        <begin position="17"/>
        <end position="29"/>
    </location>
</feature>
<evidence type="ECO:0000313" key="2">
    <source>
        <dbReference type="EMBL" id="KAI1704949.1"/>
    </source>
</evidence>
<feature type="compositionally biased region" description="Polar residues" evidence="1">
    <location>
        <begin position="435"/>
        <end position="454"/>
    </location>
</feature>
<feature type="compositionally biased region" description="Polar residues" evidence="1">
    <location>
        <begin position="544"/>
        <end position="560"/>
    </location>
</feature>
<feature type="region of interest" description="Disordered" evidence="1">
    <location>
        <begin position="804"/>
        <end position="835"/>
    </location>
</feature>
<dbReference type="AlphaFoldDB" id="A0AAD4R2D1"/>
<evidence type="ECO:0000256" key="1">
    <source>
        <dbReference type="SAM" id="MobiDB-lite"/>
    </source>
</evidence>
<feature type="region of interest" description="Disordered" evidence="1">
    <location>
        <begin position="573"/>
        <end position="593"/>
    </location>
</feature>